<accession>A0AAV4LRH7</accession>
<dbReference type="Proteomes" id="UP001497744">
    <property type="component" value="Unassembled WGS sequence"/>
</dbReference>
<organism evidence="1 2">
    <name type="scientific">Babesia caballi</name>
    <dbReference type="NCBI Taxonomy" id="5871"/>
    <lineage>
        <taxon>Eukaryota</taxon>
        <taxon>Sar</taxon>
        <taxon>Alveolata</taxon>
        <taxon>Apicomplexa</taxon>
        <taxon>Aconoidasida</taxon>
        <taxon>Piroplasmida</taxon>
        <taxon>Babesiidae</taxon>
        <taxon>Babesia</taxon>
    </lineage>
</organism>
<dbReference type="EMBL" id="BPLF01000002">
    <property type="protein sequence ID" value="GIX62604.1"/>
    <property type="molecule type" value="Genomic_DNA"/>
</dbReference>
<keyword evidence="2" id="KW-1185">Reference proteome</keyword>
<proteinExistence type="predicted"/>
<evidence type="ECO:0000313" key="2">
    <source>
        <dbReference type="Proteomes" id="UP001497744"/>
    </source>
</evidence>
<evidence type="ECO:0000313" key="1">
    <source>
        <dbReference type="EMBL" id="GIX62604.1"/>
    </source>
</evidence>
<comment type="caution">
    <text evidence="1">The sequence shown here is derived from an EMBL/GenBank/DDBJ whole genome shotgun (WGS) entry which is preliminary data.</text>
</comment>
<dbReference type="RefSeq" id="XP_067714673.1">
    <property type="nucleotide sequence ID" value="XM_067858572.1"/>
</dbReference>
<gene>
    <name evidence="1" type="ORF">BcabD6B2_20390</name>
</gene>
<sequence length="326" mass="36165">MSFKPSLITDIALSHVDGISIRLLPDLVDQRSKLGIQFLNLSVEAITSRLNLPVTLHLLQHVSKIILNFVCKLLHTALLLEATNLFHLLQYLLNAITEVNTNLPRRRLHRIKRRIKPLLATAHTVLARLDGFTDWGSVFCLRLQIRVSISQDPQERRNEHQHSVPQTLYWKVGYGDPTCTDFPILPTIPNELRQPLGQLGNRIISTTIQSFLNILNLWTKLGIRLCNIPKKILNFTGEGFDGFLTTTILPILPRHPEDPVDGLLQVGGSHKRGENNVTMSRQEGAHKGAKAAEVEAVGATAQGVEARVAGEGWAGRAGGVEVSVRS</sequence>
<name>A0AAV4LRH7_BABCB</name>
<reference evidence="1 2" key="1">
    <citation type="submission" date="2021-06" db="EMBL/GenBank/DDBJ databases">
        <title>Genome sequence of Babesia caballi.</title>
        <authorList>
            <person name="Yamagishi J."/>
            <person name="Kidaka T."/>
            <person name="Ochi A."/>
        </authorList>
    </citation>
    <scope>NUCLEOTIDE SEQUENCE [LARGE SCALE GENOMIC DNA]</scope>
    <source>
        <strain evidence="1">USDA-D6B2</strain>
    </source>
</reference>
<dbReference type="GeneID" id="94194085"/>
<protein>
    <submittedName>
        <fullName evidence="1">Reticulon-like protein B8</fullName>
    </submittedName>
</protein>
<dbReference type="AlphaFoldDB" id="A0AAV4LRH7"/>